<evidence type="ECO:0000256" key="9">
    <source>
        <dbReference type="ARBA" id="ARBA00022842"/>
    </source>
</evidence>
<dbReference type="InterPro" id="IPR002192">
    <property type="entry name" value="PPDK_AMP/ATP-bd"/>
</dbReference>
<dbReference type="Pfam" id="PF22973">
    <property type="entry name" value="GWD1_pHisD"/>
    <property type="match status" value="1"/>
</dbReference>
<comment type="subunit">
    <text evidence="3">Homodimer.</text>
</comment>
<dbReference type="Gene3D" id="3.30.470.20">
    <property type="entry name" value="ATP-grasp fold, B domain"/>
    <property type="match status" value="1"/>
</dbReference>
<dbReference type="EMBL" id="HG996474">
    <property type="protein sequence ID" value="CAG1835236.1"/>
    <property type="molecule type" value="Genomic_DNA"/>
</dbReference>
<keyword evidence="7" id="KW-0418">Kinase</keyword>
<dbReference type="Pfam" id="PF01326">
    <property type="entry name" value="PPDK_N"/>
    <property type="match status" value="1"/>
</dbReference>
<evidence type="ECO:0000256" key="1">
    <source>
        <dbReference type="ARBA" id="ARBA00001946"/>
    </source>
</evidence>
<keyword evidence="5" id="KW-0479">Metal-binding</keyword>
<dbReference type="GO" id="GO:0016301">
    <property type="term" value="F:kinase activity"/>
    <property type="evidence" value="ECO:0007669"/>
    <property type="project" value="UniProtKB-KW"/>
</dbReference>
<keyword evidence="9" id="KW-0460">Magnesium</keyword>
<organism evidence="15">
    <name type="scientific">Musa acuminata subsp. malaccensis</name>
    <name type="common">Wild banana</name>
    <name type="synonym">Musa malaccensis</name>
    <dbReference type="NCBI Taxonomy" id="214687"/>
    <lineage>
        <taxon>Eukaryota</taxon>
        <taxon>Viridiplantae</taxon>
        <taxon>Streptophyta</taxon>
        <taxon>Embryophyta</taxon>
        <taxon>Tracheophyta</taxon>
        <taxon>Spermatophyta</taxon>
        <taxon>Magnoliopsida</taxon>
        <taxon>Liliopsida</taxon>
        <taxon>Zingiberales</taxon>
        <taxon>Musaceae</taxon>
        <taxon>Musa</taxon>
    </lineage>
</organism>
<reference evidence="15" key="1">
    <citation type="submission" date="2021-03" db="EMBL/GenBank/DDBJ databases">
        <authorList>
            <consortium name="Genoscope - CEA"/>
            <person name="William W."/>
        </authorList>
    </citation>
    <scope>NUCLEOTIDE SEQUENCE</scope>
    <source>
        <strain evidence="15">Doubled-haploid Pahang</strain>
    </source>
</reference>
<evidence type="ECO:0000313" key="15">
    <source>
        <dbReference type="EMBL" id="CAG1835236.1"/>
    </source>
</evidence>
<sequence>MSSLKPVGSRQTAVVHRFDLGDGIQLQANVNRDSNSSITTIELLNCSRPLILHWGGICSGKNHWVLPNHYPPGSKIYKGEALQTPFAKKGATYSITIELHDPKFDAIEYVLKDEKHHKWFKSSQGNFRINIPKFEACASRAMIPKDIIEHKAYLIWERKGRPTNSPQEKEEDYETALRELNDQLLRGMSMDEIRSSLKNQNVQTVSGFKELQMPGNTIIAAVYHKQYDVSQWLSKQSLGHMKGTPLCGSSLVNLVEKTLGTDNVKMRQIYNIGNNELVVLLKNVSSESHIILAVNLKGDTILHWGVSRTSAGEWLVPPPEILPERSKMLNGACQTIFKEISDGQKQFQYVDINLRGRHLLGVQFVLWSGGSWLKNNGSNFYIGLKSLEQAGEKQGEGNKIEICKWLLDEIAQREKDAERSLMHSRFNIATELMERCRHERELGLIGMLVWLRFMACRELCWNKNYNVKPREISAAQDKFTDLLQRTYQDQKDDRENLRLIMATVGRGGQGDVGQRIRDEILILQRNNDCKGGMMEEWHQKLHNNSSPDDVIICQASLLLIFFSLNSFIDLVTVLYYFDQALLDYVKSNFDISIYWRTLNSNGLTKAILASYDRPIVSEPHFRADKKQGLIHDLSEYLKTLKAVHSGDDLESAIATCLAHLNENYGFMNTGNGHSDGYFSLKLKESLNFIQSHAGDKNIVPFMEKLLEARIELRGLLFGTTRRLKYFIYLDLALELALKTCMEKSFSELKKAPIQGIMSMVSLMLENLCLSTVNNEELVFITKDWYRVCNLFKPNDQQWSLQTKAVLDRMQLALADKAQYYLKMIQPTAEYLGKLLRVETCAVASFTEELIRTGCGGTLAILVNHLSPILRNIANLGSWQIISPVEVCGFVDCVNKLIEVQSKVFNRPTILISNRVTGEEEIPYGVVGVLTPDMPDVLSHVAIRARNNKICFASCFDQDIIQDLKSKKGKEISITLKTSGLIYSEFKSSSSSNKLSSFCPRVTLRKKNFSGKFAISAEEFSCEMVGAKANNIEYIRGKLPSWIKLPRSVALPFGVFETSISSDINKDLAKKISLFKGLVNGGDIAKLQMIRNAILEMKAPFQLMNELKHKMKKSFLYWPGDESEERWNQAWQAIKKVWASKWNERAYLSCRKAKLDHDDLCMAVLIQEVISADYAFVLHTRNPLSGNPHEIYAEIVKGLGETLVGAYPGRSMSFVTNKSALNSASIIGYPSKQIGLFVKKSLIFRSDSNGEDLHGYAGAGLYDSVTMDEAEKVLLDYSSDRLISDKSFQQSIFKKVAEAGKIIEGVYGSAQDIEGVVKDGEIYIVQTRPQI</sequence>
<evidence type="ECO:0000259" key="12">
    <source>
        <dbReference type="Pfam" id="PF22973"/>
    </source>
</evidence>
<feature type="domain" description="DUF7067" evidence="14">
    <location>
        <begin position="145"/>
        <end position="199"/>
    </location>
</feature>
<protein>
    <submittedName>
        <fullName evidence="15">(wild Malaysian banana) hypothetical protein</fullName>
    </submittedName>
</protein>
<feature type="domain" description="Alpha-glucan water dikinase-like N-terminal Ig-like" evidence="13">
    <location>
        <begin position="16"/>
        <end position="130"/>
    </location>
</feature>
<evidence type="ECO:0000259" key="11">
    <source>
        <dbReference type="Pfam" id="PF01326"/>
    </source>
</evidence>
<dbReference type="InterPro" id="IPR055495">
    <property type="entry name" value="CWD_DUF7067"/>
</dbReference>
<dbReference type="Gene3D" id="3.30.1490.20">
    <property type="entry name" value="ATP-grasp fold, A domain"/>
    <property type="match status" value="1"/>
</dbReference>
<gene>
    <name evidence="15" type="ORF">GSMUA_233410.1</name>
</gene>
<evidence type="ECO:0000256" key="8">
    <source>
        <dbReference type="ARBA" id="ARBA00022840"/>
    </source>
</evidence>
<feature type="domain" description="Pyruvate phosphate dikinase AMP/ATP-binding" evidence="11">
    <location>
        <begin position="1128"/>
        <end position="1329"/>
    </location>
</feature>
<name>A0A8D6ZSH5_MUSAM</name>
<evidence type="ECO:0000256" key="6">
    <source>
        <dbReference type="ARBA" id="ARBA00022741"/>
    </source>
</evidence>
<evidence type="ECO:0000256" key="5">
    <source>
        <dbReference type="ARBA" id="ARBA00022723"/>
    </source>
</evidence>
<keyword evidence="10" id="KW-0119">Carbohydrate metabolism</keyword>
<dbReference type="SUPFAM" id="SSF56059">
    <property type="entry name" value="Glutathione synthetase ATP-binding domain-like"/>
    <property type="match status" value="1"/>
</dbReference>
<evidence type="ECO:0000256" key="10">
    <source>
        <dbReference type="ARBA" id="ARBA00023277"/>
    </source>
</evidence>
<keyword evidence="6" id="KW-0547">Nucleotide-binding</keyword>
<dbReference type="InterPro" id="IPR054481">
    <property type="entry name" value="GWD1_pHisD"/>
</dbReference>
<dbReference type="Pfam" id="PF23166">
    <property type="entry name" value="Ig_N_CWD1"/>
    <property type="match status" value="2"/>
</dbReference>
<evidence type="ECO:0000259" key="14">
    <source>
        <dbReference type="Pfam" id="PF23229"/>
    </source>
</evidence>
<feature type="domain" description="Alpha-glucan water dikinase phosphohistidine-like" evidence="12">
    <location>
        <begin position="877"/>
        <end position="989"/>
    </location>
</feature>
<comment type="similarity">
    <text evidence="2">Belongs to the PEP-utilizing enzyme family.</text>
</comment>
<accession>A0A8D6ZSH5</accession>
<evidence type="ECO:0000256" key="7">
    <source>
        <dbReference type="ARBA" id="ARBA00022777"/>
    </source>
</evidence>
<dbReference type="PANTHER" id="PTHR46999:SF4">
    <property type="entry name" value="ALPHA-GLUCAN WATER DIKINASE 2"/>
    <property type="match status" value="1"/>
</dbReference>
<evidence type="ECO:0000256" key="2">
    <source>
        <dbReference type="ARBA" id="ARBA00007837"/>
    </source>
</evidence>
<evidence type="ECO:0000256" key="3">
    <source>
        <dbReference type="ARBA" id="ARBA00011738"/>
    </source>
</evidence>
<keyword evidence="4" id="KW-0808">Transferase</keyword>
<keyword evidence="8" id="KW-0067">ATP-binding</keyword>
<feature type="domain" description="Alpha-glucan water dikinase-like N-terminal Ig-like" evidence="13">
    <location>
        <begin position="269"/>
        <end position="383"/>
    </location>
</feature>
<dbReference type="Pfam" id="PF23229">
    <property type="entry name" value="DUF7067"/>
    <property type="match status" value="1"/>
</dbReference>
<dbReference type="GO" id="GO:0046872">
    <property type="term" value="F:metal ion binding"/>
    <property type="evidence" value="ECO:0007669"/>
    <property type="project" value="UniProtKB-KW"/>
</dbReference>
<dbReference type="PANTHER" id="PTHR46999">
    <property type="entry name" value="ALPHA-GLUCAN WATER DIKINASE 1, CHLOROPLASTIC-RELATED"/>
    <property type="match status" value="1"/>
</dbReference>
<comment type="cofactor">
    <cofactor evidence="1">
        <name>Mg(2+)</name>
        <dbReference type="ChEBI" id="CHEBI:18420"/>
    </cofactor>
</comment>
<dbReference type="GO" id="GO:0005524">
    <property type="term" value="F:ATP binding"/>
    <property type="evidence" value="ECO:0007669"/>
    <property type="project" value="UniProtKB-KW"/>
</dbReference>
<dbReference type="InterPro" id="IPR013815">
    <property type="entry name" value="ATP_grasp_subdomain_1"/>
</dbReference>
<evidence type="ECO:0000256" key="4">
    <source>
        <dbReference type="ARBA" id="ARBA00022679"/>
    </source>
</evidence>
<evidence type="ECO:0000259" key="13">
    <source>
        <dbReference type="Pfam" id="PF23166"/>
    </source>
</evidence>
<dbReference type="InterPro" id="IPR056301">
    <property type="entry name" value="GWD-like_N_Ig"/>
</dbReference>
<proteinExistence type="inferred from homology"/>